<evidence type="ECO:0000313" key="4">
    <source>
        <dbReference type="EMBL" id="MBB4802138.1"/>
    </source>
</evidence>
<dbReference type="InterPro" id="IPR046947">
    <property type="entry name" value="LytR-like"/>
</dbReference>
<dbReference type="InterPro" id="IPR001789">
    <property type="entry name" value="Sig_transdc_resp-reg_receiver"/>
</dbReference>
<proteinExistence type="predicted"/>
<dbReference type="EMBL" id="JACHLD010000003">
    <property type="protein sequence ID" value="MBB4802138.1"/>
    <property type="molecule type" value="Genomic_DNA"/>
</dbReference>
<dbReference type="PANTHER" id="PTHR37299:SF1">
    <property type="entry name" value="STAGE 0 SPORULATION PROTEIN A HOMOLOG"/>
    <property type="match status" value="1"/>
</dbReference>
<sequence length="254" mass="29306">MTNILIIEDEAKAARELSKILYVIDDTLNVAGTVDSIEQAVEWFSKNEHPDLIFSDIQLADGLCFEIFERTEIKSPVIFCTAFDDYMMNAFETNGISYILKPISRQKVEKALEKFELIKSLYSKDGTAQTKISDFYRQIKNYKTALLVNQKEKIIPIQVREIAFYYLDKSGVTITTLSNQKYFISSSMDEIENFLDPQVFYRANRQFLINRAAIVNAERYFARKLLLKLCVSIPETIIVSKAKASDFLHWLEGN</sequence>
<dbReference type="PROSITE" id="PS50930">
    <property type="entry name" value="HTH_LYTTR"/>
    <property type="match status" value="1"/>
</dbReference>
<dbReference type="SUPFAM" id="SSF52172">
    <property type="entry name" value="CheY-like"/>
    <property type="match status" value="1"/>
</dbReference>
<dbReference type="PANTHER" id="PTHR37299">
    <property type="entry name" value="TRANSCRIPTIONAL REGULATOR-RELATED"/>
    <property type="match status" value="1"/>
</dbReference>
<keyword evidence="1" id="KW-0597">Phosphoprotein</keyword>
<name>A0A7W7IXK3_9FLAO</name>
<dbReference type="InterPro" id="IPR011006">
    <property type="entry name" value="CheY-like_superfamily"/>
</dbReference>
<dbReference type="Pfam" id="PF00072">
    <property type="entry name" value="Response_reg"/>
    <property type="match status" value="1"/>
</dbReference>
<keyword evidence="5" id="KW-1185">Reference proteome</keyword>
<dbReference type="InterPro" id="IPR007492">
    <property type="entry name" value="LytTR_DNA-bd_dom"/>
</dbReference>
<evidence type="ECO:0000256" key="1">
    <source>
        <dbReference type="PROSITE-ProRule" id="PRU00169"/>
    </source>
</evidence>
<dbReference type="Proteomes" id="UP000561681">
    <property type="component" value="Unassembled WGS sequence"/>
</dbReference>
<protein>
    <submittedName>
        <fullName evidence="4">Two-component system LytT family response regulator</fullName>
    </submittedName>
</protein>
<feature type="domain" description="Response regulatory" evidence="2">
    <location>
        <begin position="3"/>
        <end position="116"/>
    </location>
</feature>
<dbReference type="GO" id="GO:0000156">
    <property type="term" value="F:phosphorelay response regulator activity"/>
    <property type="evidence" value="ECO:0007669"/>
    <property type="project" value="InterPro"/>
</dbReference>
<dbReference type="RefSeq" id="WP_184161397.1">
    <property type="nucleotide sequence ID" value="NZ_JACHLD010000003.1"/>
</dbReference>
<evidence type="ECO:0000313" key="5">
    <source>
        <dbReference type="Proteomes" id="UP000561681"/>
    </source>
</evidence>
<feature type="domain" description="HTH LytTR-type" evidence="3">
    <location>
        <begin position="146"/>
        <end position="229"/>
    </location>
</feature>
<dbReference type="AlphaFoldDB" id="A0A7W7IXK3"/>
<dbReference type="Pfam" id="PF04397">
    <property type="entry name" value="LytTR"/>
    <property type="match status" value="1"/>
</dbReference>
<dbReference type="SMART" id="SM00850">
    <property type="entry name" value="LytTR"/>
    <property type="match status" value="1"/>
</dbReference>
<accession>A0A7W7IXK3</accession>
<organism evidence="4 5">
    <name type="scientific">Flavobacterium nitrogenifigens</name>
    <dbReference type="NCBI Taxonomy" id="1617283"/>
    <lineage>
        <taxon>Bacteria</taxon>
        <taxon>Pseudomonadati</taxon>
        <taxon>Bacteroidota</taxon>
        <taxon>Flavobacteriia</taxon>
        <taxon>Flavobacteriales</taxon>
        <taxon>Flavobacteriaceae</taxon>
        <taxon>Flavobacterium</taxon>
    </lineage>
</organism>
<dbReference type="Gene3D" id="3.40.50.2300">
    <property type="match status" value="1"/>
</dbReference>
<dbReference type="SMART" id="SM00448">
    <property type="entry name" value="REC"/>
    <property type="match status" value="1"/>
</dbReference>
<dbReference type="PROSITE" id="PS50110">
    <property type="entry name" value="RESPONSE_REGULATORY"/>
    <property type="match status" value="1"/>
</dbReference>
<dbReference type="GO" id="GO:0003677">
    <property type="term" value="F:DNA binding"/>
    <property type="evidence" value="ECO:0007669"/>
    <property type="project" value="InterPro"/>
</dbReference>
<gene>
    <name evidence="4" type="ORF">HNP37_002211</name>
</gene>
<evidence type="ECO:0000259" key="2">
    <source>
        <dbReference type="PROSITE" id="PS50110"/>
    </source>
</evidence>
<reference evidence="4 5" key="1">
    <citation type="submission" date="2020-08" db="EMBL/GenBank/DDBJ databases">
        <title>Functional genomics of gut bacteria from endangered species of beetles.</title>
        <authorList>
            <person name="Carlos-Shanley C."/>
        </authorList>
    </citation>
    <scope>NUCLEOTIDE SEQUENCE [LARGE SCALE GENOMIC DNA]</scope>
    <source>
        <strain evidence="4 5">S00142</strain>
    </source>
</reference>
<dbReference type="Gene3D" id="2.40.50.1020">
    <property type="entry name" value="LytTr DNA-binding domain"/>
    <property type="match status" value="1"/>
</dbReference>
<comment type="caution">
    <text evidence="4">The sequence shown here is derived from an EMBL/GenBank/DDBJ whole genome shotgun (WGS) entry which is preliminary data.</text>
</comment>
<evidence type="ECO:0000259" key="3">
    <source>
        <dbReference type="PROSITE" id="PS50930"/>
    </source>
</evidence>
<feature type="modified residue" description="4-aspartylphosphate" evidence="1">
    <location>
        <position position="56"/>
    </location>
</feature>